<dbReference type="InterPro" id="IPR000719">
    <property type="entry name" value="Prot_kinase_dom"/>
</dbReference>
<evidence type="ECO:0000256" key="4">
    <source>
        <dbReference type="ARBA" id="ARBA00022840"/>
    </source>
</evidence>
<dbReference type="EMBL" id="LSNE01000009">
    <property type="protein sequence ID" value="KXI27685.1"/>
    <property type="molecule type" value="Genomic_DNA"/>
</dbReference>
<dbReference type="PROSITE" id="PS00108">
    <property type="entry name" value="PROTEIN_KINASE_ST"/>
    <property type="match status" value="1"/>
</dbReference>
<dbReference type="InterPro" id="IPR011009">
    <property type="entry name" value="Kinase-like_dom_sf"/>
</dbReference>
<evidence type="ECO:0000313" key="8">
    <source>
        <dbReference type="Proteomes" id="UP000070299"/>
    </source>
</evidence>
<dbReference type="Pfam" id="PF00069">
    <property type="entry name" value="Pkinase"/>
    <property type="match status" value="1"/>
</dbReference>
<keyword evidence="2 5" id="KW-0547">Nucleotide-binding</keyword>
<feature type="binding site" evidence="5">
    <location>
        <position position="119"/>
    </location>
    <ligand>
        <name>ATP</name>
        <dbReference type="ChEBI" id="CHEBI:30616"/>
    </ligand>
</feature>
<name>A0A148KN69_9ALTE</name>
<evidence type="ECO:0000256" key="5">
    <source>
        <dbReference type="PROSITE-ProRule" id="PRU10141"/>
    </source>
</evidence>
<dbReference type="InterPro" id="IPR008271">
    <property type="entry name" value="Ser/Thr_kinase_AS"/>
</dbReference>
<proteinExistence type="predicted"/>
<evidence type="ECO:0000256" key="3">
    <source>
        <dbReference type="ARBA" id="ARBA00022777"/>
    </source>
</evidence>
<reference evidence="8" key="1">
    <citation type="submission" date="2016-02" db="EMBL/GenBank/DDBJ databases">
        <authorList>
            <person name="Schultz-Johansen M."/>
            <person name="Glaring M.A."/>
            <person name="Bech P.K."/>
            <person name="Stougaard P."/>
        </authorList>
    </citation>
    <scope>NUCLEOTIDE SEQUENCE [LARGE SCALE GENOMIC DNA]</scope>
    <source>
        <strain evidence="8">S66</strain>
    </source>
</reference>
<accession>A0A148KN69</accession>
<evidence type="ECO:0000259" key="6">
    <source>
        <dbReference type="PROSITE" id="PS50011"/>
    </source>
</evidence>
<organism evidence="7 8">
    <name type="scientific">Paraglaciecola hydrolytica</name>
    <dbReference type="NCBI Taxonomy" id="1799789"/>
    <lineage>
        <taxon>Bacteria</taxon>
        <taxon>Pseudomonadati</taxon>
        <taxon>Pseudomonadota</taxon>
        <taxon>Gammaproteobacteria</taxon>
        <taxon>Alteromonadales</taxon>
        <taxon>Alteromonadaceae</taxon>
        <taxon>Paraglaciecola</taxon>
    </lineage>
</organism>
<keyword evidence="1" id="KW-0808">Transferase</keyword>
<gene>
    <name evidence="7" type="ORF">AX660_19220</name>
</gene>
<feature type="domain" description="Protein kinase" evidence="6">
    <location>
        <begin position="88"/>
        <end position="334"/>
    </location>
</feature>
<dbReference type="PANTHER" id="PTHR43289">
    <property type="entry name" value="MITOGEN-ACTIVATED PROTEIN KINASE KINASE KINASE 20-RELATED"/>
    <property type="match status" value="1"/>
</dbReference>
<dbReference type="AlphaFoldDB" id="A0A148KN69"/>
<dbReference type="RefSeq" id="WP_068378989.1">
    <property type="nucleotide sequence ID" value="NZ_LSNE01000009.1"/>
</dbReference>
<evidence type="ECO:0000256" key="2">
    <source>
        <dbReference type="ARBA" id="ARBA00022741"/>
    </source>
</evidence>
<dbReference type="Proteomes" id="UP000070299">
    <property type="component" value="Unassembled WGS sequence"/>
</dbReference>
<keyword evidence="3" id="KW-0418">Kinase</keyword>
<dbReference type="SUPFAM" id="SSF56112">
    <property type="entry name" value="Protein kinase-like (PK-like)"/>
    <property type="match status" value="1"/>
</dbReference>
<dbReference type="GO" id="GO:0004674">
    <property type="term" value="F:protein serine/threonine kinase activity"/>
    <property type="evidence" value="ECO:0007669"/>
    <property type="project" value="TreeGrafter"/>
</dbReference>
<dbReference type="SMART" id="SM00220">
    <property type="entry name" value="S_TKc"/>
    <property type="match status" value="1"/>
</dbReference>
<dbReference type="Gene3D" id="1.10.510.10">
    <property type="entry name" value="Transferase(Phosphotransferase) domain 1"/>
    <property type="match status" value="1"/>
</dbReference>
<dbReference type="PANTHER" id="PTHR43289:SF34">
    <property type="entry name" value="SERINE_THREONINE-PROTEIN KINASE YBDM-RELATED"/>
    <property type="match status" value="1"/>
</dbReference>
<dbReference type="OrthoDB" id="6337731at2"/>
<dbReference type="PROSITE" id="PS50011">
    <property type="entry name" value="PROTEIN_KINASE_DOM"/>
    <property type="match status" value="1"/>
</dbReference>
<dbReference type="CDD" id="cd14014">
    <property type="entry name" value="STKc_PknB_like"/>
    <property type="match status" value="1"/>
</dbReference>
<sequence>MQTPNTSGSTPINLRTLYEHYCALGDMSEGAQQIYLAQLNNPDIVKQLRAMLATQHDTSFDTLIGLQVSAVTGDAHIEALQGQRIGPYELVEILGKGGMGIVYHAKRVDGVFEQCVAIKFVYPSIAALTGAETVFFEARCLGRLAHNNIVRVLDAGQLTSGACYFVMEYIEGVAIDQYCHINSLSLTAIVTLLLNVCDALHTAHQLNIVHSDIKPNNVVVSVNGEVKVLDFGIAKMTDDSLQNDKQRNAIGGASRSFAAPEQLSGQPITLAADIYSFGKLLSFLMERCTLLERTDKTAVSLGKRRELEAVVKHCLQALPINRYADISSLKQDLLCWQQHYPLSFQVKQPHVVARKWLFRHRILIASALIIFSSACGSLYLNNKIGLEQNQSEEVAKQLDQIIRLTAPQQFGQGNIQPVQLLHSSFEQVIGSKALTLSSQYRIITTLVESMFGLGEYQKILTMLQQTLHIDGMQTLDDQQENALTRLNIRALLKLGHRSQAHSLYLSTLARQQNTNAPLRSTLLLQLSISSALIDLFGEQGITQWQQINDVILANLPLFSDKERIEININEIFRLYENIEYALTKYEDLEAVPTAKIANLQAKIDTFLTDIPVTHPEFSTVIARISDLDLMLRQQRSYIQGLVAALPLIETTYGAHHPIAIHALNTTANIYFADLNDPSAALPYSELAFKRSAQLKGRSRTRVIKNHTTVLDANGLHSQSMVAFQLGLQEALSTNDDLYQIYRLWASYVWNTLEFDYAKALIQLSELILWLNTNKDNIITKVDLNVELLILQALQLGLERQPNKGLALINANVIRFDGLSFFPLDAVQEYLLRKSGDFAASKLAGSKHLKNINDFTYLYDLTGIYQDITFWLAQAHAELDEGAEAQRTLQETFDYNHQINPSSDNFWLQVTYTIAKHYQLQLDTKGLTMVPIDDSFLSFYPR</sequence>
<dbReference type="PROSITE" id="PS00107">
    <property type="entry name" value="PROTEIN_KINASE_ATP"/>
    <property type="match status" value="1"/>
</dbReference>
<comment type="caution">
    <text evidence="7">The sequence shown here is derived from an EMBL/GenBank/DDBJ whole genome shotgun (WGS) entry which is preliminary data.</text>
</comment>
<protein>
    <recommendedName>
        <fullName evidence="6">Protein kinase domain-containing protein</fullName>
    </recommendedName>
</protein>
<keyword evidence="8" id="KW-1185">Reference proteome</keyword>
<dbReference type="Gene3D" id="3.30.200.20">
    <property type="entry name" value="Phosphorylase Kinase, domain 1"/>
    <property type="match status" value="1"/>
</dbReference>
<evidence type="ECO:0000313" key="7">
    <source>
        <dbReference type="EMBL" id="KXI27685.1"/>
    </source>
</evidence>
<dbReference type="InterPro" id="IPR017441">
    <property type="entry name" value="Protein_kinase_ATP_BS"/>
</dbReference>
<evidence type="ECO:0000256" key="1">
    <source>
        <dbReference type="ARBA" id="ARBA00022679"/>
    </source>
</evidence>
<keyword evidence="4 5" id="KW-0067">ATP-binding</keyword>
<dbReference type="STRING" id="1799789.AX660_19220"/>
<dbReference type="GO" id="GO:0005524">
    <property type="term" value="F:ATP binding"/>
    <property type="evidence" value="ECO:0007669"/>
    <property type="project" value="UniProtKB-UniRule"/>
</dbReference>